<dbReference type="EMBL" id="WNKS01000025">
    <property type="protein sequence ID" value="MTV33039.1"/>
    <property type="molecule type" value="Genomic_DNA"/>
</dbReference>
<dbReference type="RefSeq" id="WP_155447720.1">
    <property type="nucleotide sequence ID" value="NZ_JAOQNR010000024.1"/>
</dbReference>
<dbReference type="AlphaFoldDB" id="A0A6N8DRF4"/>
<dbReference type="InterPro" id="IPR010877">
    <property type="entry name" value="Phage_Mu_Gp46"/>
</dbReference>
<sequence>MAITTRVLTTKNAVPPPDIVWNGVRGDFALAADGGLRGGETFASAVCMLLFSDAACEKSDLTMFDNGDRRGWIGDAFDIDAGAGEGPMGSLLWRFRRSELVAETGYKVEDAARSALRPLITQKACARIDVSAEVDAPAGLIRLFVTIYGEDGGVMWAARFDILWQAIAGKAGGPLLKP</sequence>
<dbReference type="Pfam" id="PF07409">
    <property type="entry name" value="GP46"/>
    <property type="match status" value="1"/>
</dbReference>
<dbReference type="Proteomes" id="UP000439113">
    <property type="component" value="Unassembled WGS sequence"/>
</dbReference>
<comment type="caution">
    <text evidence="1">The sequence shown here is derived from an EMBL/GenBank/DDBJ whole genome shotgun (WGS) entry which is preliminary data.</text>
</comment>
<protein>
    <recommendedName>
        <fullName evidence="3">Mu-like prophage protein gp46</fullName>
    </recommendedName>
</protein>
<evidence type="ECO:0000313" key="2">
    <source>
        <dbReference type="Proteomes" id="UP000439113"/>
    </source>
</evidence>
<proteinExistence type="predicted"/>
<accession>A0A6N8DRF4</accession>
<reference evidence="1 2" key="1">
    <citation type="submission" date="2019-11" db="EMBL/GenBank/DDBJ databases">
        <title>Whole-genome sequence of a Rhodoblastus acidophilus DSM 142.</title>
        <authorList>
            <person name="Kyndt J.A."/>
            <person name="Meyer T.E."/>
        </authorList>
    </citation>
    <scope>NUCLEOTIDE SEQUENCE [LARGE SCALE GENOMIC DNA]</scope>
    <source>
        <strain evidence="1 2">DSM 142</strain>
    </source>
</reference>
<evidence type="ECO:0008006" key="3">
    <source>
        <dbReference type="Google" id="ProtNLM"/>
    </source>
</evidence>
<organism evidence="1 2">
    <name type="scientific">Rhodoblastus acidophilus</name>
    <name type="common">Rhodopseudomonas acidophila</name>
    <dbReference type="NCBI Taxonomy" id="1074"/>
    <lineage>
        <taxon>Bacteria</taxon>
        <taxon>Pseudomonadati</taxon>
        <taxon>Pseudomonadota</taxon>
        <taxon>Alphaproteobacteria</taxon>
        <taxon>Hyphomicrobiales</taxon>
        <taxon>Rhodoblastaceae</taxon>
        <taxon>Rhodoblastus</taxon>
    </lineage>
</organism>
<gene>
    <name evidence="1" type="ORF">GJ654_18830</name>
</gene>
<dbReference type="OrthoDB" id="5677166at2"/>
<name>A0A6N8DRF4_RHOAC</name>
<evidence type="ECO:0000313" key="1">
    <source>
        <dbReference type="EMBL" id="MTV33039.1"/>
    </source>
</evidence>